<proteinExistence type="predicted"/>
<feature type="domain" description="AsmA" evidence="2">
    <location>
        <begin position="2"/>
        <end position="177"/>
    </location>
</feature>
<dbReference type="PANTHER" id="PTHR30441">
    <property type="entry name" value="DUF748 DOMAIN-CONTAINING PROTEIN"/>
    <property type="match status" value="1"/>
</dbReference>
<protein>
    <recommendedName>
        <fullName evidence="2">AsmA domain-containing protein</fullName>
    </recommendedName>
</protein>
<evidence type="ECO:0000313" key="4">
    <source>
        <dbReference type="Proteomes" id="UP000006050"/>
    </source>
</evidence>
<gene>
    <name evidence="3" type="ordered locus">Belba_1182</name>
</gene>
<dbReference type="eggNOG" id="COG0711">
    <property type="taxonomic scope" value="Bacteria"/>
</dbReference>
<feature type="region of interest" description="Disordered" evidence="1">
    <location>
        <begin position="943"/>
        <end position="969"/>
    </location>
</feature>
<evidence type="ECO:0000256" key="1">
    <source>
        <dbReference type="SAM" id="MobiDB-lite"/>
    </source>
</evidence>
<accession>I3Z3J9</accession>
<dbReference type="eggNOG" id="COG2982">
    <property type="taxonomic scope" value="Bacteria"/>
</dbReference>
<dbReference type="STRING" id="866536.Belba_1182"/>
<dbReference type="PATRIC" id="fig|866536.3.peg.1222"/>
<dbReference type="Pfam" id="PF05170">
    <property type="entry name" value="AsmA"/>
    <property type="match status" value="1"/>
</dbReference>
<evidence type="ECO:0000313" key="3">
    <source>
        <dbReference type="EMBL" id="AFL83817.1"/>
    </source>
</evidence>
<dbReference type="InterPro" id="IPR007844">
    <property type="entry name" value="AsmA"/>
</dbReference>
<dbReference type="GO" id="GO:0005886">
    <property type="term" value="C:plasma membrane"/>
    <property type="evidence" value="ECO:0007669"/>
    <property type="project" value="TreeGrafter"/>
</dbReference>
<dbReference type="RefSeq" id="WP_014771815.1">
    <property type="nucleotide sequence ID" value="NC_018010.1"/>
</dbReference>
<organism evidence="3 4">
    <name type="scientific">Belliella baltica (strain DSM 15883 / CIP 108006 / LMG 21964 / BA134)</name>
    <dbReference type="NCBI Taxonomy" id="866536"/>
    <lineage>
        <taxon>Bacteria</taxon>
        <taxon>Pseudomonadati</taxon>
        <taxon>Bacteroidota</taxon>
        <taxon>Cytophagia</taxon>
        <taxon>Cytophagales</taxon>
        <taxon>Cyclobacteriaceae</taxon>
        <taxon>Belliella</taxon>
    </lineage>
</organism>
<name>I3Z3J9_BELBD</name>
<sequence length="1004" mass="110954">MKKTFIIILTVFAFLLVALIAVPFIFKDKIIERIDKEIAQSVNAQVHYDFNNISLSVFKRFPDVSVTLREFGITGNPPFQNDTLVHVDQLQVDFNLRSVLFADTPSLSGMHLDGGSIYVKVLEDGQANYDITIPSEEVAESESTFEIGVDLIEVNNLNFIYDDRQLDYFMALGNVHLLGKGNFTADVYKMPVEMDALIADVTYEGTNYLRNKSFRGNTNVDVDMENMKFAFSDGEFAVNDFLFDLFGFVALPADDIEFDMEFAGKDNTFKSILSLVPGIYSESFEGIKTSGTMDFNGFFKGIYNDNSFPSFDINLNVADGMFQYPDLPKPVSNINVAMKVVNTTDNLDLTKVDISAFNMNFGSNPISGRLLLENLVTYDIDGNLVGKLNLEELTSIFPIEGMTLKGMLDVNATAKGRYDSVANIIPSIDAKMLLTNGYVKSADYPAPIDKLNVNASILNTSGNMNDFLVNLSNFGFELEDERINGNIRIQDFELLNWDGAIEGTVDVGKMMAIFPIENTIMEGKIIADLKSKGSYKDVEEGRFNRLDTRGEMLVQKFYYTSTDLPQGIRINDAKADFTPERINLTKFDARVGESPLTASGFLSNYMNYFLKDDETLKGQLALQSPKFNVNQWMVESGDSEDSELTVIELPKNIDFTMDVAANEVLYDNLNLKQVKGSMTLREGILSFREASMVTMGGQVVMNGSYDPRDLTAPKFDFNFNVIDLSIAEAFNSLNTVKVLAPVAEHLTGKFSTRFDFAGLLGQDMMPILASLDGNGILRILDAAFKDSPVLKGVTSLTKLNDTNTIQFKNLNLPIDIEDGMLSLRPVDLKLWDYQANVQGSTGFDGSINYLINMQVPAGKFGSQANNLLATISGTEATGSTLIPVSINLGGTYNSPKIGLSGENSIESLLTNALKSRVNSEKENLQSKATEQFKAAEDSIKSELKSRSEALQDSAKKEAEKKVSETKDKAVEEAKSILRGVLGNKSRPVIKPDTVKIDTTKTGTN</sequence>
<dbReference type="OrthoDB" id="596403at2"/>
<keyword evidence="4" id="KW-1185">Reference proteome</keyword>
<dbReference type="InterPro" id="IPR052894">
    <property type="entry name" value="AsmA-related"/>
</dbReference>
<dbReference type="GO" id="GO:0090313">
    <property type="term" value="P:regulation of protein targeting to membrane"/>
    <property type="evidence" value="ECO:0007669"/>
    <property type="project" value="TreeGrafter"/>
</dbReference>
<dbReference type="EMBL" id="CP003281">
    <property type="protein sequence ID" value="AFL83817.1"/>
    <property type="molecule type" value="Genomic_DNA"/>
</dbReference>
<dbReference type="PANTHER" id="PTHR30441:SF8">
    <property type="entry name" value="DUF748 DOMAIN-CONTAINING PROTEIN"/>
    <property type="match status" value="1"/>
</dbReference>
<dbReference type="AlphaFoldDB" id="I3Z3J9"/>
<dbReference type="KEGG" id="bbd:Belba_1182"/>
<dbReference type="Proteomes" id="UP000006050">
    <property type="component" value="Chromosome"/>
</dbReference>
<evidence type="ECO:0000259" key="2">
    <source>
        <dbReference type="Pfam" id="PF05170"/>
    </source>
</evidence>
<reference evidence="4" key="1">
    <citation type="submission" date="2012-06" db="EMBL/GenBank/DDBJ databases">
        <title>The complete genome of Belliella baltica DSM 15883.</title>
        <authorList>
            <person name="Lucas S."/>
            <person name="Copeland A."/>
            <person name="Lapidus A."/>
            <person name="Goodwin L."/>
            <person name="Pitluck S."/>
            <person name="Peters L."/>
            <person name="Mikhailova N."/>
            <person name="Davenport K."/>
            <person name="Kyrpides N."/>
            <person name="Mavromatis K."/>
            <person name="Pagani I."/>
            <person name="Ivanova N."/>
            <person name="Ovchinnikova G."/>
            <person name="Zeytun A."/>
            <person name="Detter J.C."/>
            <person name="Han C."/>
            <person name="Land M."/>
            <person name="Hauser L."/>
            <person name="Markowitz V."/>
            <person name="Cheng J.-F."/>
            <person name="Hugenholtz P."/>
            <person name="Woyke T."/>
            <person name="Wu D."/>
            <person name="Tindall B."/>
            <person name="Pomrenke H."/>
            <person name="Brambilla E."/>
            <person name="Klenk H.-P."/>
            <person name="Eisen J.A."/>
        </authorList>
    </citation>
    <scope>NUCLEOTIDE SEQUENCE [LARGE SCALE GENOMIC DNA]</scope>
    <source>
        <strain evidence="4">DSM 15883 / CIP 108006 / LMG 21964 / BA134</strain>
    </source>
</reference>
<dbReference type="HOGENOM" id="CLU_011472_0_0_10"/>